<keyword evidence="9" id="KW-1185">Reference proteome</keyword>
<keyword evidence="6 7" id="KW-0472">Membrane</keyword>
<evidence type="ECO:0000256" key="3">
    <source>
        <dbReference type="ARBA" id="ARBA00022475"/>
    </source>
</evidence>
<keyword evidence="2" id="KW-0813">Transport</keyword>
<sequence>MPNLPDIIPKPDELIFALKTFAGAMAALYISLWLGLDAPYWALATSYIVSLPFAGGMRSKSLYRIVGTLIGGAAAVAMVPNLVNAPVLLCLALALWIGMCLYISLLDRTPRAYLPMLAGYTAGIIGFPSVFTPDHVFHTAVTRMEEISIGIACSTVVGTLIFPRALGPVLSRRIGGWAKPAREWAIAALSGDEANPAAAEGRRRLPVETTEITGLITQLAYDTSPMQSAVRYVTRLRLYLISLVPVLASIGTRVTQLERLGAITPQLRRVLDDTKRWMEAGNSEDADALVADIITLEEEDEHDWAGLLRASLALRLQELVSLVRHSRAIRRHIRDGDPLPSNDILDREFVASIVQNRDHTLALLSALAAALAVLLVCAMWIWTDWPNGAGAAVMVAIACSFFATQDNPAPAIASMVKASFFSLAGVGIYDYAVLTRIYTFEGLCLALLPAGLLIGVLISRPKTFMMGMNITATGATQLALENGFTGSFPAWANNSLAVIFGLISALVMTLLIRSFGAAWTADRLMRASWRGIARAAEGRGTEDGSVLIGLTVDRLGLMLPRLAGQRGIDADASVRAELNNLRVGLDMLGLHHELWRVSPTARMACETIFTGVAAHYRGNPRRPAPPALCEAIDNAINLLVDDPHIHKTALMHLSGLRSVLFPEAAPPAIPAWTTEGKFA</sequence>
<evidence type="ECO:0000256" key="5">
    <source>
        <dbReference type="ARBA" id="ARBA00022989"/>
    </source>
</evidence>
<evidence type="ECO:0000313" key="9">
    <source>
        <dbReference type="Proteomes" id="UP000553706"/>
    </source>
</evidence>
<keyword evidence="3" id="KW-1003">Cell membrane</keyword>
<feature type="transmembrane region" description="Helical" evidence="7">
    <location>
        <begin position="498"/>
        <end position="521"/>
    </location>
</feature>
<feature type="transmembrane region" description="Helical" evidence="7">
    <location>
        <begin position="361"/>
        <end position="382"/>
    </location>
</feature>
<protein>
    <submittedName>
        <fullName evidence="8">Putative membrane protein YccC</fullName>
    </submittedName>
</protein>
<feature type="transmembrane region" description="Helical" evidence="7">
    <location>
        <begin position="437"/>
        <end position="458"/>
    </location>
</feature>
<gene>
    <name evidence="8" type="ORF">HNP71_001216</name>
</gene>
<feature type="transmembrane region" description="Helical" evidence="7">
    <location>
        <begin position="411"/>
        <end position="431"/>
    </location>
</feature>
<feature type="transmembrane region" description="Helical" evidence="7">
    <location>
        <begin position="85"/>
        <end position="105"/>
    </location>
</feature>
<evidence type="ECO:0000256" key="4">
    <source>
        <dbReference type="ARBA" id="ARBA00022692"/>
    </source>
</evidence>
<feature type="transmembrane region" description="Helical" evidence="7">
    <location>
        <begin position="62"/>
        <end position="79"/>
    </location>
</feature>
<evidence type="ECO:0000256" key="7">
    <source>
        <dbReference type="SAM" id="Phobius"/>
    </source>
</evidence>
<reference evidence="8 9" key="1">
    <citation type="submission" date="2020-08" db="EMBL/GenBank/DDBJ databases">
        <title>Genomic Encyclopedia of Type Strains, Phase IV (KMG-IV): sequencing the most valuable type-strain genomes for metagenomic binning, comparative biology and taxonomic classification.</title>
        <authorList>
            <person name="Goeker M."/>
        </authorList>
    </citation>
    <scope>NUCLEOTIDE SEQUENCE [LARGE SCALE GENOMIC DNA]</scope>
    <source>
        <strain evidence="8 9">DSM 27026</strain>
    </source>
</reference>
<keyword evidence="5 7" id="KW-1133">Transmembrane helix</keyword>
<dbReference type="InterPro" id="IPR006726">
    <property type="entry name" value="PHBA_efflux_AaeB/fusaric-R"/>
</dbReference>
<organism evidence="8 9">
    <name type="scientific">Acidocella aromatica</name>
    <dbReference type="NCBI Taxonomy" id="1303579"/>
    <lineage>
        <taxon>Bacteria</taxon>
        <taxon>Pseudomonadati</taxon>
        <taxon>Pseudomonadota</taxon>
        <taxon>Alphaproteobacteria</taxon>
        <taxon>Acetobacterales</taxon>
        <taxon>Acidocellaceae</taxon>
        <taxon>Acidocella</taxon>
    </lineage>
</organism>
<name>A0A840VIF1_9PROT</name>
<evidence type="ECO:0000256" key="1">
    <source>
        <dbReference type="ARBA" id="ARBA00004651"/>
    </source>
</evidence>
<dbReference type="AlphaFoldDB" id="A0A840VIF1"/>
<dbReference type="GO" id="GO:0005886">
    <property type="term" value="C:plasma membrane"/>
    <property type="evidence" value="ECO:0007669"/>
    <property type="project" value="UniProtKB-SubCell"/>
</dbReference>
<feature type="transmembrane region" description="Helical" evidence="7">
    <location>
        <begin position="14"/>
        <end position="32"/>
    </location>
</feature>
<evidence type="ECO:0000256" key="2">
    <source>
        <dbReference type="ARBA" id="ARBA00022448"/>
    </source>
</evidence>
<keyword evidence="4 7" id="KW-0812">Transmembrane</keyword>
<dbReference type="PANTHER" id="PTHR30509:SF9">
    <property type="entry name" value="MULTIDRUG RESISTANCE PROTEIN MDTO"/>
    <property type="match status" value="1"/>
</dbReference>
<feature type="transmembrane region" description="Helical" evidence="7">
    <location>
        <begin position="388"/>
        <end position="404"/>
    </location>
</feature>
<evidence type="ECO:0000313" key="8">
    <source>
        <dbReference type="EMBL" id="MBB5372965.1"/>
    </source>
</evidence>
<dbReference type="Pfam" id="PF04632">
    <property type="entry name" value="FUSC"/>
    <property type="match status" value="1"/>
</dbReference>
<proteinExistence type="predicted"/>
<dbReference type="Proteomes" id="UP000553706">
    <property type="component" value="Unassembled WGS sequence"/>
</dbReference>
<dbReference type="PANTHER" id="PTHR30509">
    <property type="entry name" value="P-HYDROXYBENZOIC ACID EFFLUX PUMP SUBUNIT-RELATED"/>
    <property type="match status" value="1"/>
</dbReference>
<dbReference type="RefSeq" id="WP_183265973.1">
    <property type="nucleotide sequence ID" value="NZ_JACHFJ010000003.1"/>
</dbReference>
<dbReference type="GO" id="GO:0022857">
    <property type="term" value="F:transmembrane transporter activity"/>
    <property type="evidence" value="ECO:0007669"/>
    <property type="project" value="InterPro"/>
</dbReference>
<feature type="transmembrane region" description="Helical" evidence="7">
    <location>
        <begin position="112"/>
        <end position="131"/>
    </location>
</feature>
<comment type="caution">
    <text evidence="8">The sequence shown here is derived from an EMBL/GenBank/DDBJ whole genome shotgun (WGS) entry which is preliminary data.</text>
</comment>
<evidence type="ECO:0000256" key="6">
    <source>
        <dbReference type="ARBA" id="ARBA00023136"/>
    </source>
</evidence>
<comment type="subcellular location">
    <subcellularLocation>
        <location evidence="1">Cell membrane</location>
        <topology evidence="1">Multi-pass membrane protein</topology>
    </subcellularLocation>
</comment>
<accession>A0A840VIF1</accession>
<dbReference type="EMBL" id="JACHFJ010000003">
    <property type="protein sequence ID" value="MBB5372965.1"/>
    <property type="molecule type" value="Genomic_DNA"/>
</dbReference>
<feature type="transmembrane region" description="Helical" evidence="7">
    <location>
        <begin position="147"/>
        <end position="166"/>
    </location>
</feature>